<dbReference type="InterPro" id="IPR057726">
    <property type="entry name" value="Tsg_C"/>
</dbReference>
<dbReference type="EMBL" id="LR899009">
    <property type="protein sequence ID" value="CAD7078309.1"/>
    <property type="molecule type" value="Genomic_DNA"/>
</dbReference>
<comment type="subcellular location">
    <subcellularLocation>
        <location evidence="1">Secreted</location>
    </subcellularLocation>
</comment>
<comment type="similarity">
    <text evidence="2">Belongs to the twisted gastrulation protein family.</text>
</comment>
<evidence type="ECO:0008006" key="12">
    <source>
        <dbReference type="Google" id="ProtNLM"/>
    </source>
</evidence>
<name>A0A7R8UCT5_HERIL</name>
<accession>A0A7R8UCT5</accession>
<feature type="domain" description="Tsg C-terminal" evidence="8">
    <location>
        <begin position="98"/>
        <end position="227"/>
    </location>
</feature>
<evidence type="ECO:0000256" key="1">
    <source>
        <dbReference type="ARBA" id="ARBA00004613"/>
    </source>
</evidence>
<dbReference type="Pfam" id="PF23782">
    <property type="entry name" value="Tsg_N"/>
    <property type="match status" value="1"/>
</dbReference>
<evidence type="ECO:0000313" key="11">
    <source>
        <dbReference type="Proteomes" id="UP000594454"/>
    </source>
</evidence>
<dbReference type="GO" id="GO:0005615">
    <property type="term" value="C:extracellular space"/>
    <property type="evidence" value="ECO:0007669"/>
    <property type="project" value="TreeGrafter"/>
</dbReference>
<feature type="chain" id="PRO_5031554484" description="Protein twisted gastrulation" evidence="7">
    <location>
        <begin position="39"/>
        <end position="259"/>
    </location>
</feature>
<organism evidence="10 11">
    <name type="scientific">Hermetia illucens</name>
    <name type="common">Black soldier fly</name>
    <dbReference type="NCBI Taxonomy" id="343691"/>
    <lineage>
        <taxon>Eukaryota</taxon>
        <taxon>Metazoa</taxon>
        <taxon>Ecdysozoa</taxon>
        <taxon>Arthropoda</taxon>
        <taxon>Hexapoda</taxon>
        <taxon>Insecta</taxon>
        <taxon>Pterygota</taxon>
        <taxon>Neoptera</taxon>
        <taxon>Endopterygota</taxon>
        <taxon>Diptera</taxon>
        <taxon>Brachycera</taxon>
        <taxon>Stratiomyomorpha</taxon>
        <taxon>Stratiomyidae</taxon>
        <taxon>Hermetiinae</taxon>
        <taxon>Hermetia</taxon>
    </lineage>
</organism>
<proteinExistence type="inferred from homology"/>
<dbReference type="InterPro" id="IPR006761">
    <property type="entry name" value="Tsg"/>
</dbReference>
<dbReference type="Pfam" id="PF04668">
    <property type="entry name" value="Tsg"/>
    <property type="match status" value="1"/>
</dbReference>
<protein>
    <recommendedName>
        <fullName evidence="12">Protein twisted gastrulation</fullName>
    </recommendedName>
</protein>
<gene>
    <name evidence="10" type="ORF">HERILL_LOCUS1584</name>
</gene>
<evidence type="ECO:0000256" key="3">
    <source>
        <dbReference type="ARBA" id="ARBA00022473"/>
    </source>
</evidence>
<evidence type="ECO:0000256" key="2">
    <source>
        <dbReference type="ARBA" id="ARBA00010047"/>
    </source>
</evidence>
<keyword evidence="5 7" id="KW-0732">Signal</keyword>
<keyword evidence="11" id="KW-1185">Reference proteome</keyword>
<dbReference type="OrthoDB" id="10037323at2759"/>
<dbReference type="InterPro" id="IPR057635">
    <property type="entry name" value="Tsg_N"/>
</dbReference>
<evidence type="ECO:0000256" key="7">
    <source>
        <dbReference type="SAM" id="SignalP"/>
    </source>
</evidence>
<sequence length="259" mass="28852">MRFQSARTRVVGMGGMKFLCVLALSAFGVLLIASYADSCNEYVCASIVSKCLLTQSCKCDLKNCTCCKDCFSCLSNLYSECCSCLDLCPKPNDTKTPKKSHLDEFEGIPGLFDALAGEADEDKWTTFTFPVDFDSLLTGSKVEKDIKYYLHSNEQNVDVALKEREDIVTYNCTVVYINQCLSWNKCRQNCQSMGASSCRWFHDGCCECVGSKCINYGINESRCSACPEEDDILDDIPIDDLDYGDEMGPYDGTIDNTNF</sequence>
<evidence type="ECO:0000313" key="10">
    <source>
        <dbReference type="EMBL" id="CAD7078309.1"/>
    </source>
</evidence>
<keyword evidence="4" id="KW-0964">Secreted</keyword>
<dbReference type="PANTHER" id="PTHR12312:SF16">
    <property type="entry name" value="TWISTED GASTRULATION PROTEIN HOMOLOG 1-A-RELATED"/>
    <property type="match status" value="1"/>
</dbReference>
<evidence type="ECO:0000256" key="5">
    <source>
        <dbReference type="ARBA" id="ARBA00022729"/>
    </source>
</evidence>
<dbReference type="Proteomes" id="UP000594454">
    <property type="component" value="Chromosome 1"/>
</dbReference>
<reference evidence="10 11" key="1">
    <citation type="submission" date="2020-11" db="EMBL/GenBank/DDBJ databases">
        <authorList>
            <person name="Wallbank WR R."/>
            <person name="Pardo Diaz C."/>
            <person name="Kozak K."/>
            <person name="Martin S."/>
            <person name="Jiggins C."/>
            <person name="Moest M."/>
            <person name="Warren A I."/>
            <person name="Generalovic N T."/>
            <person name="Byers J.R.P. K."/>
            <person name="Montejo-Kovacevich G."/>
            <person name="Yen C E."/>
        </authorList>
    </citation>
    <scope>NUCLEOTIDE SEQUENCE [LARGE SCALE GENOMIC DNA]</scope>
</reference>
<keyword evidence="6" id="KW-0325">Glycoprotein</keyword>
<dbReference type="GO" id="GO:0030510">
    <property type="term" value="P:regulation of BMP signaling pathway"/>
    <property type="evidence" value="ECO:0007669"/>
    <property type="project" value="TreeGrafter"/>
</dbReference>
<evidence type="ECO:0000259" key="9">
    <source>
        <dbReference type="Pfam" id="PF23782"/>
    </source>
</evidence>
<dbReference type="PANTHER" id="PTHR12312">
    <property type="entry name" value="TWISTED GASTRULATION PROTEIN HOMOLOG 1-A-RELATED"/>
    <property type="match status" value="1"/>
</dbReference>
<keyword evidence="3" id="KW-0217">Developmental protein</keyword>
<dbReference type="AlphaFoldDB" id="A0A7R8UCT5"/>
<evidence type="ECO:0000256" key="6">
    <source>
        <dbReference type="ARBA" id="ARBA00023180"/>
    </source>
</evidence>
<dbReference type="FunCoup" id="A0A7R8UCT5">
    <property type="interactions" value="273"/>
</dbReference>
<feature type="signal peptide" evidence="7">
    <location>
        <begin position="1"/>
        <end position="38"/>
    </location>
</feature>
<evidence type="ECO:0000256" key="4">
    <source>
        <dbReference type="ARBA" id="ARBA00022525"/>
    </source>
</evidence>
<dbReference type="InParanoid" id="A0A7R8UCT5"/>
<feature type="domain" description="Tsg N-terminal" evidence="9">
    <location>
        <begin position="38"/>
        <end position="94"/>
    </location>
</feature>
<evidence type="ECO:0000259" key="8">
    <source>
        <dbReference type="Pfam" id="PF04668"/>
    </source>
</evidence>